<dbReference type="AlphaFoldDB" id="A0A1M5BY64"/>
<dbReference type="Proteomes" id="UP000183945">
    <property type="component" value="Unassembled WGS sequence"/>
</dbReference>
<dbReference type="STRING" id="1073325.SAMN05444483_101244"/>
<feature type="signal peptide" evidence="1">
    <location>
        <begin position="1"/>
        <end position="17"/>
    </location>
</feature>
<name>A0A1M5BY64_SALEC</name>
<evidence type="ECO:0000313" key="3">
    <source>
        <dbReference type="Proteomes" id="UP000183945"/>
    </source>
</evidence>
<proteinExistence type="predicted"/>
<protein>
    <submittedName>
        <fullName evidence="2">Uncharacterized protein</fullName>
    </submittedName>
</protein>
<reference evidence="3" key="1">
    <citation type="submission" date="2016-11" db="EMBL/GenBank/DDBJ databases">
        <authorList>
            <person name="Varghese N."/>
            <person name="Submissions S."/>
        </authorList>
    </citation>
    <scope>NUCLEOTIDE SEQUENCE [LARGE SCALE GENOMIC DNA]</scope>
    <source>
        <strain evidence="3">DSM 24579</strain>
    </source>
</reference>
<keyword evidence="3" id="KW-1185">Reference proteome</keyword>
<accession>A0A1M5BY64</accession>
<sequence>MRAFIIFLLLFPTGMFSQVGIGTTNPGAQLDIVATNEGNPANIDGILIPRITKFPAQNPGLAQHGMLVFLSENYNNSPTGFYYWHQQENQWKSIVSDAKASNFYKIGTTESPGNITDDIFRNGNIGIGTEALESKLQIAINPGDPKDIKKGLEIDNNNPEKTKNTYGMEITNRSKTDAVKYGIKLSVSTDGEAERYGIYNVTNKASGSRDMYGIYNRVGRTEGANSDNYGIFTEIGTNTGRGHIYGIYARAEGNPSSRVFAGYFEGPVGIGKSKAEEYTLPDSRGKEGDILVSDDQGNVSWKANHTRNYVSTGNQTGNYIIGPEVYYLRITNNASSITIPDASNFKGREIVLIGMGSSSTSFNFLNGDTLDDIQNNTNITSIANGEILTILSIGTRWLLLDRRQ</sequence>
<evidence type="ECO:0000256" key="1">
    <source>
        <dbReference type="SAM" id="SignalP"/>
    </source>
</evidence>
<dbReference type="RefSeq" id="WP_072875902.1">
    <property type="nucleotide sequence ID" value="NZ_FQVT01000001.1"/>
</dbReference>
<dbReference type="OrthoDB" id="1488700at2"/>
<keyword evidence="1" id="KW-0732">Signal</keyword>
<gene>
    <name evidence="2" type="ORF">SAMN05444483_101244</name>
</gene>
<evidence type="ECO:0000313" key="2">
    <source>
        <dbReference type="EMBL" id="SHF47391.1"/>
    </source>
</evidence>
<dbReference type="EMBL" id="FQVT01000001">
    <property type="protein sequence ID" value="SHF47391.1"/>
    <property type="molecule type" value="Genomic_DNA"/>
</dbReference>
<feature type="chain" id="PRO_5012251489" evidence="1">
    <location>
        <begin position="18"/>
        <end position="404"/>
    </location>
</feature>
<organism evidence="2 3">
    <name type="scientific">Salegentibacter echinorum</name>
    <dbReference type="NCBI Taxonomy" id="1073325"/>
    <lineage>
        <taxon>Bacteria</taxon>
        <taxon>Pseudomonadati</taxon>
        <taxon>Bacteroidota</taxon>
        <taxon>Flavobacteriia</taxon>
        <taxon>Flavobacteriales</taxon>
        <taxon>Flavobacteriaceae</taxon>
        <taxon>Salegentibacter</taxon>
    </lineage>
</organism>